<protein>
    <submittedName>
        <fullName evidence="1">Uncharacterized protein</fullName>
    </submittedName>
</protein>
<keyword evidence="2" id="KW-1185">Reference proteome</keyword>
<name>A0A2S8SUX1_9BACT</name>
<dbReference type="AlphaFoldDB" id="A0A2S8SUX1"/>
<accession>A0A2S8SUX1</accession>
<evidence type="ECO:0000313" key="1">
    <source>
        <dbReference type="EMBL" id="PQV64590.1"/>
    </source>
</evidence>
<dbReference type="InParanoid" id="A0A2S8SUX1"/>
<reference evidence="1 2" key="1">
    <citation type="journal article" date="2018" name="Syst. Appl. Microbiol.">
        <title>Abditibacterium utsteinense sp. nov., the first cultivated member of candidate phylum FBP, isolated from ice-free Antarctic soil samples.</title>
        <authorList>
            <person name="Tahon G."/>
            <person name="Tytgat B."/>
            <person name="Lebbe L."/>
            <person name="Carlier A."/>
            <person name="Willems A."/>
        </authorList>
    </citation>
    <scope>NUCLEOTIDE SEQUENCE [LARGE SCALE GENOMIC DNA]</scope>
    <source>
        <strain evidence="1 2">LMG 29911</strain>
    </source>
</reference>
<dbReference type="Proteomes" id="UP000237684">
    <property type="component" value="Unassembled WGS sequence"/>
</dbReference>
<proteinExistence type="predicted"/>
<dbReference type="EMBL" id="NIGF01000004">
    <property type="protein sequence ID" value="PQV64590.1"/>
    <property type="molecule type" value="Genomic_DNA"/>
</dbReference>
<sequence length="65" mass="7461">MIFVNNKSGLVGTMLALSLDGLNLFLHRDGFYTETAFTQRRLLHRDGFYTETAFAQRRLLHRDGG</sequence>
<evidence type="ECO:0000313" key="2">
    <source>
        <dbReference type="Proteomes" id="UP000237684"/>
    </source>
</evidence>
<gene>
    <name evidence="1" type="ORF">B1R32_10483</name>
</gene>
<comment type="caution">
    <text evidence="1">The sequence shown here is derived from an EMBL/GenBank/DDBJ whole genome shotgun (WGS) entry which is preliminary data.</text>
</comment>
<organism evidence="1 2">
    <name type="scientific">Abditibacterium utsteinense</name>
    <dbReference type="NCBI Taxonomy" id="1960156"/>
    <lineage>
        <taxon>Bacteria</taxon>
        <taxon>Pseudomonadati</taxon>
        <taxon>Abditibacteriota</taxon>
        <taxon>Abditibacteriia</taxon>
        <taxon>Abditibacteriales</taxon>
        <taxon>Abditibacteriaceae</taxon>
        <taxon>Abditibacterium</taxon>
    </lineage>
</organism>